<feature type="transmembrane region" description="Helical" evidence="6">
    <location>
        <begin position="282"/>
        <end position="302"/>
    </location>
</feature>
<dbReference type="InterPro" id="IPR036259">
    <property type="entry name" value="MFS_trans_sf"/>
</dbReference>
<reference evidence="8 9" key="1">
    <citation type="submission" date="2020-08" db="EMBL/GenBank/DDBJ databases">
        <title>The genome sequence of type strain Novosphingobium piscinae KCTC 42194.</title>
        <authorList>
            <person name="Liu Y."/>
        </authorList>
    </citation>
    <scope>NUCLEOTIDE SEQUENCE [LARGE SCALE GENOMIC DNA]</scope>
    <source>
        <strain evidence="8 9">KCTC 42194</strain>
    </source>
</reference>
<evidence type="ECO:0000256" key="6">
    <source>
        <dbReference type="SAM" id="Phobius"/>
    </source>
</evidence>
<evidence type="ECO:0000313" key="9">
    <source>
        <dbReference type="Proteomes" id="UP000551327"/>
    </source>
</evidence>
<dbReference type="Pfam" id="PF07690">
    <property type="entry name" value="MFS_1"/>
    <property type="match status" value="1"/>
</dbReference>
<evidence type="ECO:0000313" key="8">
    <source>
        <dbReference type="EMBL" id="MBC2669820.1"/>
    </source>
</evidence>
<dbReference type="Gene3D" id="1.20.1250.20">
    <property type="entry name" value="MFS general substrate transporter like domains"/>
    <property type="match status" value="2"/>
</dbReference>
<gene>
    <name evidence="8" type="ORF">H7F53_11755</name>
</gene>
<keyword evidence="5 6" id="KW-0472">Membrane</keyword>
<organism evidence="8 9">
    <name type="scientific">Novosphingobium piscinae</name>
    <dbReference type="NCBI Taxonomy" id="1507448"/>
    <lineage>
        <taxon>Bacteria</taxon>
        <taxon>Pseudomonadati</taxon>
        <taxon>Pseudomonadota</taxon>
        <taxon>Alphaproteobacteria</taxon>
        <taxon>Sphingomonadales</taxon>
        <taxon>Sphingomonadaceae</taxon>
        <taxon>Novosphingobium</taxon>
    </lineage>
</organism>
<dbReference type="InterPro" id="IPR020846">
    <property type="entry name" value="MFS_dom"/>
</dbReference>
<feature type="transmembrane region" description="Helical" evidence="6">
    <location>
        <begin position="314"/>
        <end position="335"/>
    </location>
</feature>
<keyword evidence="3 6" id="KW-0812">Transmembrane</keyword>
<feature type="transmembrane region" description="Helical" evidence="6">
    <location>
        <begin position="114"/>
        <end position="135"/>
    </location>
</feature>
<evidence type="ECO:0000256" key="4">
    <source>
        <dbReference type="ARBA" id="ARBA00022989"/>
    </source>
</evidence>
<dbReference type="CDD" id="cd17319">
    <property type="entry name" value="MFS_ExuT_GudP_like"/>
    <property type="match status" value="1"/>
</dbReference>
<dbReference type="InterPro" id="IPR011701">
    <property type="entry name" value="MFS"/>
</dbReference>
<feature type="transmembrane region" description="Helical" evidence="6">
    <location>
        <begin position="403"/>
        <end position="423"/>
    </location>
</feature>
<protein>
    <submittedName>
        <fullName evidence="8">MFS transporter</fullName>
    </submittedName>
</protein>
<keyword evidence="4 6" id="KW-1133">Transmembrane helix</keyword>
<feature type="transmembrane region" description="Helical" evidence="6">
    <location>
        <begin position="181"/>
        <end position="203"/>
    </location>
</feature>
<feature type="domain" description="Major facilitator superfamily (MFS) profile" evidence="7">
    <location>
        <begin position="23"/>
        <end position="430"/>
    </location>
</feature>
<evidence type="ECO:0000256" key="3">
    <source>
        <dbReference type="ARBA" id="ARBA00022692"/>
    </source>
</evidence>
<dbReference type="Proteomes" id="UP000551327">
    <property type="component" value="Unassembled WGS sequence"/>
</dbReference>
<evidence type="ECO:0000256" key="2">
    <source>
        <dbReference type="ARBA" id="ARBA00022448"/>
    </source>
</evidence>
<dbReference type="RefSeq" id="WP_185679684.1">
    <property type="nucleotide sequence ID" value="NZ_JACLAX010000011.1"/>
</dbReference>
<dbReference type="PROSITE" id="PS50850">
    <property type="entry name" value="MFS"/>
    <property type="match status" value="1"/>
</dbReference>
<feature type="transmembrane region" description="Helical" evidence="6">
    <location>
        <begin position="370"/>
        <end position="391"/>
    </location>
</feature>
<evidence type="ECO:0000256" key="5">
    <source>
        <dbReference type="ARBA" id="ARBA00023136"/>
    </source>
</evidence>
<proteinExistence type="predicted"/>
<dbReference type="AlphaFoldDB" id="A0A7X1FZG6"/>
<keyword evidence="2" id="KW-0813">Transport</keyword>
<feature type="transmembrane region" description="Helical" evidence="6">
    <location>
        <begin position="89"/>
        <end position="108"/>
    </location>
</feature>
<dbReference type="PANTHER" id="PTHR43791">
    <property type="entry name" value="PERMEASE-RELATED"/>
    <property type="match status" value="1"/>
</dbReference>
<feature type="transmembrane region" description="Helical" evidence="6">
    <location>
        <begin position="341"/>
        <end position="361"/>
    </location>
</feature>
<feature type="transmembrane region" description="Helical" evidence="6">
    <location>
        <begin position="56"/>
        <end position="77"/>
    </location>
</feature>
<accession>A0A7X1FZG6</accession>
<comment type="caution">
    <text evidence="8">The sequence shown here is derived from an EMBL/GenBank/DDBJ whole genome shotgun (WGS) entry which is preliminary data.</text>
</comment>
<evidence type="ECO:0000256" key="1">
    <source>
        <dbReference type="ARBA" id="ARBA00004141"/>
    </source>
</evidence>
<dbReference type="SUPFAM" id="SSF103473">
    <property type="entry name" value="MFS general substrate transporter"/>
    <property type="match status" value="1"/>
</dbReference>
<comment type="subcellular location">
    <subcellularLocation>
        <location evidence="1">Membrane</location>
        <topology evidence="1">Multi-pass membrane protein</topology>
    </subcellularLocation>
</comment>
<sequence length="435" mass="46285">MEPNQGVQQTIEQVIGRKVIRRLVLPCILFTLMGSIDRTNVGFAALQMNTDLGLSATAYGFGAGILFVGYVLAKYPSVRLYETIGFRRWLATITLAWGLAACLLALIQTQGQLYLLRVLIGFAEGGLSSGLMLYLGHWAPERWRATILAVPIMSINVSQVIGGPLSGLLLDMDNPLGIAGWRFMFLVEALPAVALAVFAWCYFPDRPADAAWLDAAERQWLRDHVHAERRKAPGGDGSGRWEALRSRSGWLCALIWFCILASNYGVMFWLPTIVKGLSGLTATQTGLIVALPNAAAAVGLLINARHSDRTGERFLHIALPALVGGFGLLGALLLGPGPGGLALLILGGACTGCTVAAFWAVPTRILRPEALAMGVVMINMLGSFAGALIPPAMGALREASGSYLPPTLLITGIACLLATLCLITRAQIARSGATP</sequence>
<dbReference type="PANTHER" id="PTHR43791:SF36">
    <property type="entry name" value="TRANSPORTER, PUTATIVE (AFU_ORTHOLOGUE AFUA_6G08340)-RELATED"/>
    <property type="match status" value="1"/>
</dbReference>
<evidence type="ECO:0000259" key="7">
    <source>
        <dbReference type="PROSITE" id="PS50850"/>
    </source>
</evidence>
<feature type="transmembrane region" description="Helical" evidence="6">
    <location>
        <begin position="250"/>
        <end position="270"/>
    </location>
</feature>
<keyword evidence="9" id="KW-1185">Reference proteome</keyword>
<dbReference type="EMBL" id="JACLAX010000011">
    <property type="protein sequence ID" value="MBC2669820.1"/>
    <property type="molecule type" value="Genomic_DNA"/>
</dbReference>
<feature type="transmembrane region" description="Helical" evidence="6">
    <location>
        <begin position="19"/>
        <end position="36"/>
    </location>
</feature>
<dbReference type="GO" id="GO:0022857">
    <property type="term" value="F:transmembrane transporter activity"/>
    <property type="evidence" value="ECO:0007669"/>
    <property type="project" value="InterPro"/>
</dbReference>
<dbReference type="GO" id="GO:0016020">
    <property type="term" value="C:membrane"/>
    <property type="evidence" value="ECO:0007669"/>
    <property type="project" value="UniProtKB-SubCell"/>
</dbReference>
<feature type="transmembrane region" description="Helical" evidence="6">
    <location>
        <begin position="147"/>
        <end position="169"/>
    </location>
</feature>
<name>A0A7X1FZG6_9SPHN</name>